<reference evidence="2 3" key="1">
    <citation type="submission" date="2022-10" db="EMBL/GenBank/DDBJ databases">
        <title>Pararhodobacter sp. nov., isolated from marine algae.</title>
        <authorList>
            <person name="Choi B.J."/>
            <person name="Kim J.M."/>
            <person name="Lee J.K."/>
            <person name="Choi D.G."/>
            <person name="Jeon C.O."/>
        </authorList>
    </citation>
    <scope>NUCLEOTIDE SEQUENCE [LARGE SCALE GENOMIC DNA]</scope>
    <source>
        <strain evidence="2 3">ZQ420</strain>
    </source>
</reference>
<dbReference type="EMBL" id="JAPDFL010000001">
    <property type="protein sequence ID" value="MCW1934841.1"/>
    <property type="molecule type" value="Genomic_DNA"/>
</dbReference>
<proteinExistence type="predicted"/>
<evidence type="ECO:0000313" key="2">
    <source>
        <dbReference type="EMBL" id="MCW1934841.1"/>
    </source>
</evidence>
<dbReference type="InterPro" id="IPR016986">
    <property type="entry name" value="UCP031982_abhydr"/>
</dbReference>
<evidence type="ECO:0000256" key="1">
    <source>
        <dbReference type="SAM" id="SignalP"/>
    </source>
</evidence>
<name>A0ABT3H4V1_9RHOB</name>
<evidence type="ECO:0008006" key="4">
    <source>
        <dbReference type="Google" id="ProtNLM"/>
    </source>
</evidence>
<feature type="signal peptide" evidence="1">
    <location>
        <begin position="1"/>
        <end position="19"/>
    </location>
</feature>
<dbReference type="RefSeq" id="WP_264507587.1">
    <property type="nucleotide sequence ID" value="NZ_JAPDFL010000001.1"/>
</dbReference>
<keyword evidence="3" id="KW-1185">Reference proteome</keyword>
<protein>
    <recommendedName>
        <fullName evidence="4">Dienelactone hydrolase</fullName>
    </recommendedName>
</protein>
<dbReference type="PIRSF" id="PIRSF031982">
    <property type="entry name" value="UCP031982_abhydr"/>
    <property type="match status" value="1"/>
</dbReference>
<accession>A0ABT3H4V1</accession>
<keyword evidence="1" id="KW-0732">Signal</keyword>
<dbReference type="Proteomes" id="UP001208938">
    <property type="component" value="Unassembled WGS sequence"/>
</dbReference>
<gene>
    <name evidence="2" type="ORF">OKW52_21975</name>
</gene>
<dbReference type="InterPro" id="IPR029058">
    <property type="entry name" value="AB_hydrolase_fold"/>
</dbReference>
<dbReference type="Gene3D" id="3.40.50.1820">
    <property type="entry name" value="alpha/beta hydrolase"/>
    <property type="match status" value="1"/>
</dbReference>
<comment type="caution">
    <text evidence="2">The sequence shown here is derived from an EMBL/GenBank/DDBJ whole genome shotgun (WGS) entry which is preliminary data.</text>
</comment>
<sequence length="319" mass="32035">MNFALLLSLFALSASAACADQATGVTTVVDRHADRPLTMTLWYPGTGGMAEDVGGNAVFTGVTGARDAAVAMESLPVVLVSHGGLRSAADSGAWLSAGLARAGYLAVEINAPRAPSAVQGVNEIWQRPADMTRALDALTRDPEWSARIDPARIATVGFALGGTAALALAGGRVDPEAYRQSCTPPQSGPDCGWFAAQGVALASVDGPALASPRRDPRIGSVVALAPELVGVFADALSTVAVPSLILSLGDAQSGTGAVPQVTLAATVFDGFATCTPAGPAILREEGGDPALCGGSPSARDAAHAAILAAVLRFLQAAGQ</sequence>
<organism evidence="2 3">
    <name type="scientific">Pararhodobacter zhoushanensis</name>
    <dbReference type="NCBI Taxonomy" id="2479545"/>
    <lineage>
        <taxon>Bacteria</taxon>
        <taxon>Pseudomonadati</taxon>
        <taxon>Pseudomonadota</taxon>
        <taxon>Alphaproteobacteria</taxon>
        <taxon>Rhodobacterales</taxon>
        <taxon>Paracoccaceae</taxon>
        <taxon>Pararhodobacter</taxon>
    </lineage>
</organism>
<dbReference type="SUPFAM" id="SSF53474">
    <property type="entry name" value="alpha/beta-Hydrolases"/>
    <property type="match status" value="1"/>
</dbReference>
<feature type="chain" id="PRO_5046979752" description="Dienelactone hydrolase" evidence="1">
    <location>
        <begin position="20"/>
        <end position="319"/>
    </location>
</feature>
<evidence type="ECO:0000313" key="3">
    <source>
        <dbReference type="Proteomes" id="UP001208938"/>
    </source>
</evidence>